<dbReference type="Proteomes" id="UP001415857">
    <property type="component" value="Unassembled WGS sequence"/>
</dbReference>
<dbReference type="Gene3D" id="3.40.50.300">
    <property type="entry name" value="P-loop containing nucleotide triphosphate hydrolases"/>
    <property type="match status" value="1"/>
</dbReference>
<dbReference type="GO" id="GO:0043531">
    <property type="term" value="F:ADP binding"/>
    <property type="evidence" value="ECO:0007669"/>
    <property type="project" value="InterPro"/>
</dbReference>
<organism evidence="6 7">
    <name type="scientific">Liquidambar formosana</name>
    <name type="common">Formosan gum</name>
    <dbReference type="NCBI Taxonomy" id="63359"/>
    <lineage>
        <taxon>Eukaryota</taxon>
        <taxon>Viridiplantae</taxon>
        <taxon>Streptophyta</taxon>
        <taxon>Embryophyta</taxon>
        <taxon>Tracheophyta</taxon>
        <taxon>Spermatophyta</taxon>
        <taxon>Magnoliopsida</taxon>
        <taxon>eudicotyledons</taxon>
        <taxon>Gunneridae</taxon>
        <taxon>Pentapetalae</taxon>
        <taxon>Saxifragales</taxon>
        <taxon>Altingiaceae</taxon>
        <taxon>Liquidambar</taxon>
    </lineage>
</organism>
<reference evidence="6 7" key="1">
    <citation type="journal article" date="2024" name="Plant J.">
        <title>Genome sequences and population genomics reveal climatic adaptation and genomic divergence between two closely related sweetgum species.</title>
        <authorList>
            <person name="Xu W.Q."/>
            <person name="Ren C.Q."/>
            <person name="Zhang X.Y."/>
            <person name="Comes H.P."/>
            <person name="Liu X.H."/>
            <person name="Li Y.G."/>
            <person name="Kettle C.J."/>
            <person name="Jalonen R."/>
            <person name="Gaisberger H."/>
            <person name="Ma Y.Z."/>
            <person name="Qiu Y.X."/>
        </authorList>
    </citation>
    <scope>NUCLEOTIDE SEQUENCE [LARGE SCALE GENOMIC DNA]</scope>
    <source>
        <strain evidence="6">Hangzhou</strain>
    </source>
</reference>
<evidence type="ECO:0000313" key="6">
    <source>
        <dbReference type="EMBL" id="KAK9281609.1"/>
    </source>
</evidence>
<dbReference type="AlphaFoldDB" id="A0AAP0RNA9"/>
<evidence type="ECO:0000259" key="4">
    <source>
        <dbReference type="Pfam" id="PF00931"/>
    </source>
</evidence>
<dbReference type="PANTHER" id="PTHR19338">
    <property type="entry name" value="TRANSLOCASE OF INNER MITOCHONDRIAL MEMBRANE 13 HOMOLOG"/>
    <property type="match status" value="1"/>
</dbReference>
<keyword evidence="3" id="KW-0611">Plant defense</keyword>
<accession>A0AAP0RNA9</accession>
<proteinExistence type="predicted"/>
<evidence type="ECO:0000259" key="5">
    <source>
        <dbReference type="Pfam" id="PF18052"/>
    </source>
</evidence>
<dbReference type="PANTHER" id="PTHR19338:SF66">
    <property type="entry name" value="NB-ARC DOMAIN-CONTAINING PROTEIN"/>
    <property type="match status" value="1"/>
</dbReference>
<evidence type="ECO:0000256" key="1">
    <source>
        <dbReference type="ARBA" id="ARBA00022737"/>
    </source>
</evidence>
<dbReference type="Pfam" id="PF00931">
    <property type="entry name" value="NB-ARC"/>
    <property type="match status" value="1"/>
</dbReference>
<feature type="domain" description="Disease resistance N-terminal" evidence="5">
    <location>
        <begin position="6"/>
        <end position="91"/>
    </location>
</feature>
<gene>
    <name evidence="6" type="ORF">L1049_004512</name>
</gene>
<dbReference type="InterPro" id="IPR038005">
    <property type="entry name" value="RX-like_CC"/>
</dbReference>
<dbReference type="InterPro" id="IPR002182">
    <property type="entry name" value="NB-ARC"/>
</dbReference>
<comment type="caution">
    <text evidence="6">The sequence shown here is derived from an EMBL/GenBank/DDBJ whole genome shotgun (WGS) entry which is preliminary data.</text>
</comment>
<name>A0AAP0RNA9_LIQFO</name>
<feature type="domain" description="NB-ARC" evidence="4">
    <location>
        <begin position="129"/>
        <end position="264"/>
    </location>
</feature>
<evidence type="ECO:0008006" key="8">
    <source>
        <dbReference type="Google" id="ProtNLM"/>
    </source>
</evidence>
<dbReference type="FunFam" id="3.40.50.300:FF:001091">
    <property type="entry name" value="Probable disease resistance protein At1g61300"/>
    <property type="match status" value="1"/>
</dbReference>
<dbReference type="GO" id="GO:0006952">
    <property type="term" value="P:defense response"/>
    <property type="evidence" value="ECO:0007669"/>
    <property type="project" value="UniProtKB-KW"/>
</dbReference>
<keyword evidence="7" id="KW-1185">Reference proteome</keyword>
<dbReference type="CDD" id="cd14798">
    <property type="entry name" value="RX-CC_like"/>
    <property type="match status" value="1"/>
</dbReference>
<evidence type="ECO:0000313" key="7">
    <source>
        <dbReference type="Proteomes" id="UP001415857"/>
    </source>
</evidence>
<dbReference type="InterPro" id="IPR027417">
    <property type="entry name" value="P-loop_NTPase"/>
</dbReference>
<sequence length="268" mass="30811">MAVEVVVSTVLGKLADLVFEEANFLQEVKNQVEWIKVELQGMICFLRDANEKQEGDTRVKNWIAKIQDMAYNVEDIIDIVIMRKEEEKNRKTIKKYTSIFSDMKARHEVGDELVRIRTKHHEISERRGDLKTLKQQLVNNDCGWRVVSIVGMGGLGKTTLAKKVYNSKDAIEHFGQCCAWIYVSQVYSAKGLLEDIWKMVKDFTKDNSTVGPIEEKISKKLRHRYLVVMDDVWDVDVWNCVKAAFSDLGNGGRMLLTTRNRDVALHAD</sequence>
<dbReference type="Gene3D" id="1.20.5.4130">
    <property type="match status" value="1"/>
</dbReference>
<evidence type="ECO:0000256" key="3">
    <source>
        <dbReference type="ARBA" id="ARBA00022821"/>
    </source>
</evidence>
<evidence type="ECO:0000256" key="2">
    <source>
        <dbReference type="ARBA" id="ARBA00022741"/>
    </source>
</evidence>
<keyword evidence="1" id="KW-0677">Repeat</keyword>
<protein>
    <recommendedName>
        <fullName evidence="8">Disease resistance protein</fullName>
    </recommendedName>
</protein>
<keyword evidence="2" id="KW-0547">Nucleotide-binding</keyword>
<dbReference type="EMBL" id="JBBPBK010000007">
    <property type="protein sequence ID" value="KAK9281609.1"/>
    <property type="molecule type" value="Genomic_DNA"/>
</dbReference>
<dbReference type="Pfam" id="PF18052">
    <property type="entry name" value="Rx_N"/>
    <property type="match status" value="1"/>
</dbReference>
<dbReference type="SUPFAM" id="SSF52540">
    <property type="entry name" value="P-loop containing nucleoside triphosphate hydrolases"/>
    <property type="match status" value="1"/>
</dbReference>
<dbReference type="InterPro" id="IPR041118">
    <property type="entry name" value="Rx_N"/>
</dbReference>
<dbReference type="PRINTS" id="PR00364">
    <property type="entry name" value="DISEASERSIST"/>
</dbReference>